<keyword evidence="4" id="KW-1133">Transmembrane helix</keyword>
<keyword evidence="7" id="KW-1185">Reference proteome</keyword>
<protein>
    <submittedName>
        <fullName evidence="6">Lysoplasmalogenase</fullName>
    </submittedName>
</protein>
<dbReference type="AlphaFoldDB" id="A0A4S8NMX3"/>
<reference evidence="6 7" key="1">
    <citation type="journal article" date="2009" name="Int. J. Syst. Evol. Microbiol.">
        <title>Nocardioides caeni sp. nov., isolated from wastewater.</title>
        <authorList>
            <person name="Yoon J.H."/>
            <person name="Kang S.J."/>
            <person name="Park S."/>
            <person name="Kim W."/>
            <person name="Oh T.K."/>
        </authorList>
    </citation>
    <scope>NUCLEOTIDE SEQUENCE [LARGE SCALE GENOMIC DNA]</scope>
    <source>
        <strain evidence="6 7">DSM 23134</strain>
    </source>
</reference>
<dbReference type="InterPro" id="IPR012506">
    <property type="entry name" value="TMEM86B-like"/>
</dbReference>
<keyword evidence="3" id="KW-0812">Transmembrane</keyword>
<gene>
    <name evidence="6" type="ORF">E9934_01390</name>
</gene>
<organism evidence="6 7">
    <name type="scientific">Nocardioides caeni</name>
    <dbReference type="NCBI Taxonomy" id="574700"/>
    <lineage>
        <taxon>Bacteria</taxon>
        <taxon>Bacillati</taxon>
        <taxon>Actinomycetota</taxon>
        <taxon>Actinomycetes</taxon>
        <taxon>Propionibacteriales</taxon>
        <taxon>Nocardioidaceae</taxon>
        <taxon>Nocardioides</taxon>
    </lineage>
</organism>
<proteinExistence type="inferred from homology"/>
<dbReference type="PANTHER" id="PTHR31885:SF6">
    <property type="entry name" value="GH04784P"/>
    <property type="match status" value="1"/>
</dbReference>
<dbReference type="OrthoDB" id="4773026at2"/>
<name>A0A4S8NMX3_9ACTN</name>
<evidence type="ECO:0000256" key="1">
    <source>
        <dbReference type="ARBA" id="ARBA00004141"/>
    </source>
</evidence>
<comment type="caution">
    <text evidence="6">The sequence shown here is derived from an EMBL/GenBank/DDBJ whole genome shotgun (WGS) entry which is preliminary data.</text>
</comment>
<accession>A0A4S8NMX3</accession>
<dbReference type="EMBL" id="STGW01000001">
    <property type="protein sequence ID" value="THV18317.1"/>
    <property type="molecule type" value="Genomic_DNA"/>
</dbReference>
<dbReference type="RefSeq" id="WP_136561032.1">
    <property type="nucleotide sequence ID" value="NZ_BAABLS010000002.1"/>
</dbReference>
<sequence length="230" mass="24083">MTTPARLRLAYVALAAVDTVLAGSARPAAHRWRRITKPMLMPVLAARLATDQEAAGSPLRRSTLAAQGWGWGGDVVLLEEGPRRFAAGAASFGVGHVAYLTGLLARRGRGGPRPRSVATVVAWSLTAPVMARAAARTWRPLGPAVLAYSALLTSVAAATHHLDDSVPADARHLSAAGATLFLLSDSALGTRTFLLRDPSPRWEALVMATYTAGQLLLAEGAARATPRPAT</sequence>
<comment type="subcellular location">
    <subcellularLocation>
        <location evidence="1">Membrane</location>
        <topology evidence="1">Multi-pass membrane protein</topology>
    </subcellularLocation>
</comment>
<dbReference type="GO" id="GO:0016787">
    <property type="term" value="F:hydrolase activity"/>
    <property type="evidence" value="ECO:0007669"/>
    <property type="project" value="TreeGrafter"/>
</dbReference>
<comment type="similarity">
    <text evidence="2">Belongs to the TMEM86 family.</text>
</comment>
<evidence type="ECO:0000256" key="5">
    <source>
        <dbReference type="ARBA" id="ARBA00023136"/>
    </source>
</evidence>
<dbReference type="PANTHER" id="PTHR31885">
    <property type="entry name" value="GH04784P"/>
    <property type="match status" value="1"/>
</dbReference>
<keyword evidence="5" id="KW-0472">Membrane</keyword>
<evidence type="ECO:0000256" key="3">
    <source>
        <dbReference type="ARBA" id="ARBA00022692"/>
    </source>
</evidence>
<dbReference type="GO" id="GO:0016020">
    <property type="term" value="C:membrane"/>
    <property type="evidence" value="ECO:0007669"/>
    <property type="project" value="UniProtKB-SubCell"/>
</dbReference>
<dbReference type="Proteomes" id="UP000307087">
    <property type="component" value="Unassembled WGS sequence"/>
</dbReference>
<evidence type="ECO:0000256" key="4">
    <source>
        <dbReference type="ARBA" id="ARBA00022989"/>
    </source>
</evidence>
<evidence type="ECO:0000313" key="7">
    <source>
        <dbReference type="Proteomes" id="UP000307087"/>
    </source>
</evidence>
<dbReference type="Pfam" id="PF07947">
    <property type="entry name" value="YhhN"/>
    <property type="match status" value="1"/>
</dbReference>
<evidence type="ECO:0000256" key="2">
    <source>
        <dbReference type="ARBA" id="ARBA00007375"/>
    </source>
</evidence>
<evidence type="ECO:0000313" key="6">
    <source>
        <dbReference type="EMBL" id="THV18317.1"/>
    </source>
</evidence>